<feature type="region of interest" description="Disordered" evidence="14">
    <location>
        <begin position="1"/>
        <end position="46"/>
    </location>
</feature>
<keyword evidence="6 12" id="KW-0068">Autocatalytic cleavage</keyword>
<dbReference type="PANTHER" id="PTHR33516:SF2">
    <property type="entry name" value="LEXA REPRESSOR-RELATED"/>
    <property type="match status" value="1"/>
</dbReference>
<keyword evidence="7 12" id="KW-0805">Transcription regulation</keyword>
<dbReference type="InterPro" id="IPR006197">
    <property type="entry name" value="Peptidase_S24_LexA"/>
</dbReference>
<dbReference type="GO" id="GO:0009432">
    <property type="term" value="P:SOS response"/>
    <property type="evidence" value="ECO:0007669"/>
    <property type="project" value="UniProtKB-UniRule"/>
</dbReference>
<name>A0A4Q9KBP4_9ACTN</name>
<evidence type="ECO:0000259" key="16">
    <source>
        <dbReference type="Pfam" id="PF01726"/>
    </source>
</evidence>
<dbReference type="CDD" id="cd06529">
    <property type="entry name" value="S24_LexA-like"/>
    <property type="match status" value="1"/>
</dbReference>
<dbReference type="InterPro" id="IPR039418">
    <property type="entry name" value="LexA-like"/>
</dbReference>
<evidence type="ECO:0000256" key="10">
    <source>
        <dbReference type="ARBA" id="ARBA00023204"/>
    </source>
</evidence>
<dbReference type="GO" id="GO:0006260">
    <property type="term" value="P:DNA replication"/>
    <property type="evidence" value="ECO:0007669"/>
    <property type="project" value="UniProtKB-UniRule"/>
</dbReference>
<feature type="DNA-binding region" description="H-T-H motif" evidence="12">
    <location>
        <begin position="73"/>
        <end position="93"/>
    </location>
</feature>
<evidence type="ECO:0000313" key="17">
    <source>
        <dbReference type="EMBL" id="TBT83096.1"/>
    </source>
</evidence>
<dbReference type="EMBL" id="SDMQ01000014">
    <property type="protein sequence ID" value="TBT83096.1"/>
    <property type="molecule type" value="Genomic_DNA"/>
</dbReference>
<dbReference type="PANTHER" id="PTHR33516">
    <property type="entry name" value="LEXA REPRESSOR"/>
    <property type="match status" value="1"/>
</dbReference>
<dbReference type="Proteomes" id="UP000292373">
    <property type="component" value="Unassembled WGS sequence"/>
</dbReference>
<protein>
    <recommendedName>
        <fullName evidence="12">LexA repressor</fullName>
        <ecNumber evidence="12">3.4.21.88</ecNumber>
    </recommendedName>
</protein>
<keyword evidence="2 12" id="KW-0678">Repressor</keyword>
<dbReference type="InterPro" id="IPR036390">
    <property type="entry name" value="WH_DNA-bd_sf"/>
</dbReference>
<dbReference type="SUPFAM" id="SSF46785">
    <property type="entry name" value="Winged helix' DNA-binding domain"/>
    <property type="match status" value="1"/>
</dbReference>
<dbReference type="AlphaFoldDB" id="A0A4Q9KBP4"/>
<dbReference type="NCBIfam" id="TIGR00498">
    <property type="entry name" value="lexA"/>
    <property type="match status" value="1"/>
</dbReference>
<evidence type="ECO:0000256" key="6">
    <source>
        <dbReference type="ARBA" id="ARBA00022813"/>
    </source>
</evidence>
<dbReference type="OrthoDB" id="9802364at2"/>
<evidence type="ECO:0000256" key="14">
    <source>
        <dbReference type="SAM" id="MobiDB-lite"/>
    </source>
</evidence>
<dbReference type="PRINTS" id="PR00726">
    <property type="entry name" value="LEXASERPTASE"/>
</dbReference>
<dbReference type="GO" id="GO:0045892">
    <property type="term" value="P:negative regulation of DNA-templated transcription"/>
    <property type="evidence" value="ECO:0007669"/>
    <property type="project" value="UniProtKB-UniRule"/>
</dbReference>
<feature type="active site" description="For autocatalytic cleavage activity" evidence="12">
    <location>
        <position position="191"/>
    </location>
</feature>
<dbReference type="GO" id="GO:0003677">
    <property type="term" value="F:DNA binding"/>
    <property type="evidence" value="ECO:0007669"/>
    <property type="project" value="UniProtKB-UniRule"/>
</dbReference>
<keyword evidence="5 12" id="KW-0378">Hydrolase</keyword>
<dbReference type="Pfam" id="PF01726">
    <property type="entry name" value="LexA_DNA_bind"/>
    <property type="match status" value="1"/>
</dbReference>
<dbReference type="Pfam" id="PF00717">
    <property type="entry name" value="Peptidase_S24"/>
    <property type="match status" value="1"/>
</dbReference>
<dbReference type="InterPro" id="IPR006200">
    <property type="entry name" value="LexA"/>
</dbReference>
<comment type="catalytic activity">
    <reaction evidence="12">
        <text>Hydrolysis of Ala-|-Gly bond in repressor LexA.</text>
        <dbReference type="EC" id="3.4.21.88"/>
    </reaction>
</comment>
<proteinExistence type="inferred from homology"/>
<feature type="site" description="Cleavage; by autolysis" evidence="12">
    <location>
        <begin position="156"/>
        <end position="157"/>
    </location>
</feature>
<dbReference type="InterPro" id="IPR050077">
    <property type="entry name" value="LexA_repressor"/>
</dbReference>
<evidence type="ECO:0000256" key="12">
    <source>
        <dbReference type="HAMAP-Rule" id="MF_00015"/>
    </source>
</evidence>
<keyword evidence="3 12" id="KW-0235">DNA replication</keyword>
<keyword evidence="8 12" id="KW-0238">DNA-binding</keyword>
<gene>
    <name evidence="12 17" type="primary">lexA</name>
    <name evidence="17" type="ORF">ET989_12385</name>
</gene>
<dbReference type="GO" id="GO:0004252">
    <property type="term" value="F:serine-type endopeptidase activity"/>
    <property type="evidence" value="ECO:0007669"/>
    <property type="project" value="UniProtKB-UniRule"/>
</dbReference>
<evidence type="ECO:0000256" key="4">
    <source>
        <dbReference type="ARBA" id="ARBA00022763"/>
    </source>
</evidence>
<keyword evidence="10 12" id="KW-0234">DNA repair</keyword>
<evidence type="ECO:0000256" key="1">
    <source>
        <dbReference type="ARBA" id="ARBA00007484"/>
    </source>
</evidence>
<comment type="subunit">
    <text evidence="12">Homodimer.</text>
</comment>
<dbReference type="GO" id="GO:0006281">
    <property type="term" value="P:DNA repair"/>
    <property type="evidence" value="ECO:0007669"/>
    <property type="project" value="UniProtKB-UniRule"/>
</dbReference>
<dbReference type="Gene3D" id="1.10.10.10">
    <property type="entry name" value="Winged helix-like DNA-binding domain superfamily/Winged helix DNA-binding domain"/>
    <property type="match status" value="1"/>
</dbReference>
<feature type="domain" description="LexA repressor DNA-binding" evidence="16">
    <location>
        <begin position="48"/>
        <end position="110"/>
    </location>
</feature>
<evidence type="ECO:0000256" key="5">
    <source>
        <dbReference type="ARBA" id="ARBA00022801"/>
    </source>
</evidence>
<evidence type="ECO:0000259" key="15">
    <source>
        <dbReference type="Pfam" id="PF00717"/>
    </source>
</evidence>
<feature type="active site" description="For autocatalytic cleavage activity" evidence="12">
    <location>
        <position position="228"/>
    </location>
</feature>
<accession>A0A4Q9KBP4</accession>
<evidence type="ECO:0000256" key="13">
    <source>
        <dbReference type="RuleBase" id="RU003991"/>
    </source>
</evidence>
<comment type="similarity">
    <text evidence="1 12 13">Belongs to the peptidase S24 family.</text>
</comment>
<dbReference type="InterPro" id="IPR036388">
    <property type="entry name" value="WH-like_DNA-bd_sf"/>
</dbReference>
<keyword evidence="11 12" id="KW-0742">SOS response</keyword>
<evidence type="ECO:0000256" key="9">
    <source>
        <dbReference type="ARBA" id="ARBA00023163"/>
    </source>
</evidence>
<feature type="domain" description="Peptidase S24/S26A/S26B/S26C" evidence="15">
    <location>
        <begin position="149"/>
        <end position="260"/>
    </location>
</feature>
<sequence length="267" mass="28718">MATTDDRRSPAKRPAIPKQTRRGRPTDDEIARIGKVRQLPDGPEDAHGLTIRQRLILETIREAIETRGYPPTIREMGDAVGLASPSSVTHQLKVLEGKGFLSRDPKRPRALMVHLPTASGSTDAAPAQAAPAASGYGDDVHVSRSVNVPMVGRIAAGGPILAEERVEEVLPLPRDLVGEGTLFLLEVKGDSMIDAAICEGDYVVVRQQPEANNGDIVAAMIDGEATVKTFKRTPGQVWLLPHNPAYEPIDGNEATILGKVTAVLRRL</sequence>
<evidence type="ECO:0000256" key="7">
    <source>
        <dbReference type="ARBA" id="ARBA00023015"/>
    </source>
</evidence>
<evidence type="ECO:0000256" key="3">
    <source>
        <dbReference type="ARBA" id="ARBA00022705"/>
    </source>
</evidence>
<dbReference type="Gene3D" id="2.10.109.10">
    <property type="entry name" value="Umud Fragment, subunit A"/>
    <property type="match status" value="1"/>
</dbReference>
<dbReference type="SUPFAM" id="SSF51306">
    <property type="entry name" value="LexA/Signal peptidase"/>
    <property type="match status" value="1"/>
</dbReference>
<dbReference type="InterPro" id="IPR036286">
    <property type="entry name" value="LexA/Signal_pep-like_sf"/>
</dbReference>
<evidence type="ECO:0000256" key="2">
    <source>
        <dbReference type="ARBA" id="ARBA00022491"/>
    </source>
</evidence>
<dbReference type="FunFam" id="2.10.109.10:FF:000001">
    <property type="entry name" value="LexA repressor"/>
    <property type="match status" value="1"/>
</dbReference>
<reference evidence="17 18" key="1">
    <citation type="submission" date="2019-01" db="EMBL/GenBank/DDBJ databases">
        <title>Lactibacter flavus gen. nov., sp. nov., a novel bacterium of the family Propionibacteriaceae isolated from raw milk and dairy products.</title>
        <authorList>
            <person name="Huptas C."/>
            <person name="Wenning M."/>
            <person name="Breitenwieser F."/>
            <person name="Doll E."/>
            <person name="Von Neubeck M."/>
            <person name="Busse H.-J."/>
            <person name="Scherer S."/>
        </authorList>
    </citation>
    <scope>NUCLEOTIDE SEQUENCE [LARGE SCALE GENOMIC DNA]</scope>
    <source>
        <strain evidence="17 18">KCTC 33808</strain>
    </source>
</reference>
<dbReference type="RefSeq" id="WP_131169450.1">
    <property type="nucleotide sequence ID" value="NZ_SDMQ01000014.1"/>
</dbReference>
<evidence type="ECO:0000313" key="18">
    <source>
        <dbReference type="Proteomes" id="UP000292373"/>
    </source>
</evidence>
<keyword evidence="4 12" id="KW-0227">DNA damage</keyword>
<comment type="caution">
    <text evidence="17">The sequence shown here is derived from an EMBL/GenBank/DDBJ whole genome shotgun (WGS) entry which is preliminary data.</text>
</comment>
<dbReference type="InterPro" id="IPR015927">
    <property type="entry name" value="Peptidase_S24_S26A/B/C"/>
</dbReference>
<dbReference type="EC" id="3.4.21.88" evidence="12"/>
<evidence type="ECO:0000256" key="11">
    <source>
        <dbReference type="ARBA" id="ARBA00023236"/>
    </source>
</evidence>
<organism evidence="17 18">
    <name type="scientific">Propioniciclava sinopodophylli</name>
    <dbReference type="NCBI Taxonomy" id="1837344"/>
    <lineage>
        <taxon>Bacteria</taxon>
        <taxon>Bacillati</taxon>
        <taxon>Actinomycetota</taxon>
        <taxon>Actinomycetes</taxon>
        <taxon>Propionibacteriales</taxon>
        <taxon>Propionibacteriaceae</taxon>
        <taxon>Propioniciclava</taxon>
    </lineage>
</organism>
<keyword evidence="9 12" id="KW-0804">Transcription</keyword>
<dbReference type="InterPro" id="IPR006199">
    <property type="entry name" value="LexA_DNA-bd_dom"/>
</dbReference>
<dbReference type="HAMAP" id="MF_00015">
    <property type="entry name" value="LexA"/>
    <property type="match status" value="1"/>
</dbReference>
<keyword evidence="18" id="KW-1185">Reference proteome</keyword>
<dbReference type="GO" id="GO:0006508">
    <property type="term" value="P:proteolysis"/>
    <property type="evidence" value="ECO:0007669"/>
    <property type="project" value="InterPro"/>
</dbReference>
<comment type="function">
    <text evidence="12">Represses a number of genes involved in the response to DNA damage (SOS response), including recA and lexA. In the presence of single-stranded DNA, RecA interacts with LexA causing an autocatalytic cleavage which disrupts the DNA-binding part of LexA, leading to derepression of the SOS regulon and eventually DNA repair.</text>
</comment>
<evidence type="ECO:0000256" key="8">
    <source>
        <dbReference type="ARBA" id="ARBA00023125"/>
    </source>
</evidence>